<dbReference type="Proteomes" id="UP000696280">
    <property type="component" value="Unassembled WGS sequence"/>
</dbReference>
<proteinExistence type="predicted"/>
<accession>A0A9N9L223</accession>
<feature type="compositionally biased region" description="Polar residues" evidence="1">
    <location>
        <begin position="96"/>
        <end position="106"/>
    </location>
</feature>
<gene>
    <name evidence="2" type="ORF">HYFRA_00009586</name>
</gene>
<protein>
    <submittedName>
        <fullName evidence="2">Uncharacterized protein</fullName>
    </submittedName>
</protein>
<dbReference type="AlphaFoldDB" id="A0A9N9L223"/>
<reference evidence="2" key="1">
    <citation type="submission" date="2021-07" db="EMBL/GenBank/DDBJ databases">
        <authorList>
            <person name="Durling M."/>
        </authorList>
    </citation>
    <scope>NUCLEOTIDE SEQUENCE</scope>
</reference>
<evidence type="ECO:0000256" key="1">
    <source>
        <dbReference type="SAM" id="MobiDB-lite"/>
    </source>
</evidence>
<keyword evidence="3" id="KW-1185">Reference proteome</keyword>
<sequence length="106" mass="12045">MVGLAYFFIGQFQQMQHGKFEQHLHALDYGAQIRGQDKVPKLDWDCFDHTEVTEVERLELPIAIYVPHGTESGVKMQRYGPMERSEGATRGKESSRLGTNASMLCI</sequence>
<dbReference type="EMBL" id="CAJVRL010000064">
    <property type="protein sequence ID" value="CAG8955632.1"/>
    <property type="molecule type" value="Genomic_DNA"/>
</dbReference>
<feature type="compositionally biased region" description="Basic and acidic residues" evidence="1">
    <location>
        <begin position="81"/>
        <end position="95"/>
    </location>
</feature>
<evidence type="ECO:0000313" key="3">
    <source>
        <dbReference type="Proteomes" id="UP000696280"/>
    </source>
</evidence>
<organism evidence="2 3">
    <name type="scientific">Hymenoscyphus fraxineus</name>
    <dbReference type="NCBI Taxonomy" id="746836"/>
    <lineage>
        <taxon>Eukaryota</taxon>
        <taxon>Fungi</taxon>
        <taxon>Dikarya</taxon>
        <taxon>Ascomycota</taxon>
        <taxon>Pezizomycotina</taxon>
        <taxon>Leotiomycetes</taxon>
        <taxon>Helotiales</taxon>
        <taxon>Helotiaceae</taxon>
        <taxon>Hymenoscyphus</taxon>
    </lineage>
</organism>
<comment type="caution">
    <text evidence="2">The sequence shown here is derived from an EMBL/GenBank/DDBJ whole genome shotgun (WGS) entry which is preliminary data.</text>
</comment>
<evidence type="ECO:0000313" key="2">
    <source>
        <dbReference type="EMBL" id="CAG8955632.1"/>
    </source>
</evidence>
<feature type="region of interest" description="Disordered" evidence="1">
    <location>
        <begin position="75"/>
        <end position="106"/>
    </location>
</feature>
<name>A0A9N9L223_9HELO</name>